<keyword evidence="2" id="KW-1185">Reference proteome</keyword>
<sequence>MNEIQAPQGNQSNQPLRIFIGYDHRQAVAYNVLQFSLYRRSSKPLAISPLVLPSLPLTRQGLTPFTFSRFLVPWLCDYKGWALFLDIDFLALADVAELFALTDGRYAAMVSKNEKKFEWASMIMFNCGHPANRILTPDYVEDPQRCRSPHTMDWLSPDLVGAVPGEWNHLVGYDAPRSDAKMVHYTQGMPIYEETTGSEYRDAWLAEHKKSNATTPWQELMARSVHAGRTADGRIVAKLHPDAVAAA</sequence>
<protein>
    <recommendedName>
        <fullName evidence="3">Glycosyltransferase</fullName>
    </recommendedName>
</protein>
<evidence type="ECO:0000313" key="1">
    <source>
        <dbReference type="EMBL" id="MDY0882819.1"/>
    </source>
</evidence>
<gene>
    <name evidence="1" type="ORF">SMD27_08190</name>
</gene>
<dbReference type="PANTHER" id="PTHR35105">
    <property type="entry name" value="EXPRESSED PROTEIN"/>
    <property type="match status" value="1"/>
</dbReference>
<evidence type="ECO:0000313" key="2">
    <source>
        <dbReference type="Proteomes" id="UP001279642"/>
    </source>
</evidence>
<proteinExistence type="predicted"/>
<organism evidence="1 2">
    <name type="scientific">Dongia soli</name>
    <dbReference type="NCBI Taxonomy" id="600628"/>
    <lineage>
        <taxon>Bacteria</taxon>
        <taxon>Pseudomonadati</taxon>
        <taxon>Pseudomonadota</taxon>
        <taxon>Alphaproteobacteria</taxon>
        <taxon>Rhodospirillales</taxon>
        <taxon>Dongiaceae</taxon>
        <taxon>Dongia</taxon>
    </lineage>
</organism>
<dbReference type="Gene3D" id="3.90.550.10">
    <property type="entry name" value="Spore Coat Polysaccharide Biosynthesis Protein SpsA, Chain A"/>
    <property type="match status" value="1"/>
</dbReference>
<accession>A0ABU5EAJ3</accession>
<name>A0ABU5EAJ3_9PROT</name>
<comment type="caution">
    <text evidence="1">The sequence shown here is derived from an EMBL/GenBank/DDBJ whole genome shotgun (WGS) entry which is preliminary data.</text>
</comment>
<evidence type="ECO:0008006" key="3">
    <source>
        <dbReference type="Google" id="ProtNLM"/>
    </source>
</evidence>
<dbReference type="Proteomes" id="UP001279642">
    <property type="component" value="Unassembled WGS sequence"/>
</dbReference>
<dbReference type="EMBL" id="JAXCLW010000002">
    <property type="protein sequence ID" value="MDY0882819.1"/>
    <property type="molecule type" value="Genomic_DNA"/>
</dbReference>
<dbReference type="PANTHER" id="PTHR35105:SF2">
    <property type="entry name" value="PROTEIN CDI"/>
    <property type="match status" value="1"/>
</dbReference>
<reference evidence="1 2" key="1">
    <citation type="journal article" date="2016" name="Antonie Van Leeuwenhoek">
        <title>Dongia soli sp. nov., isolated from soil from Dokdo, Korea.</title>
        <authorList>
            <person name="Kim D.U."/>
            <person name="Lee H."/>
            <person name="Kim H."/>
            <person name="Kim S.G."/>
            <person name="Ka J.O."/>
        </authorList>
    </citation>
    <scope>NUCLEOTIDE SEQUENCE [LARGE SCALE GENOMIC DNA]</scope>
    <source>
        <strain evidence="1 2">D78</strain>
    </source>
</reference>
<dbReference type="RefSeq" id="WP_320507880.1">
    <property type="nucleotide sequence ID" value="NZ_JAXCLW010000002.1"/>
</dbReference>
<dbReference type="SUPFAM" id="SSF53448">
    <property type="entry name" value="Nucleotide-diphospho-sugar transferases"/>
    <property type="match status" value="1"/>
</dbReference>
<dbReference type="InterPro" id="IPR029044">
    <property type="entry name" value="Nucleotide-diphossugar_trans"/>
</dbReference>